<protein>
    <submittedName>
        <fullName evidence="1">Uncharacterized protein</fullName>
    </submittedName>
</protein>
<gene>
    <name evidence="1" type="ORF">Spa11_35400</name>
</gene>
<dbReference type="KEGG" id="bmei:Spa11_35400"/>
<dbReference type="EMBL" id="CP036349">
    <property type="protein sequence ID" value="QDV75325.1"/>
    <property type="molecule type" value="Genomic_DNA"/>
</dbReference>
<dbReference type="RefSeq" id="WP_145114509.1">
    <property type="nucleotide sequence ID" value="NZ_CP036349.1"/>
</dbReference>
<dbReference type="AlphaFoldDB" id="A0A518KC22"/>
<keyword evidence="2" id="KW-1185">Reference proteome</keyword>
<dbReference type="Proteomes" id="UP000316426">
    <property type="component" value="Chromosome"/>
</dbReference>
<evidence type="ECO:0000313" key="1">
    <source>
        <dbReference type="EMBL" id="QDV75325.1"/>
    </source>
</evidence>
<accession>A0A518KC22</accession>
<reference evidence="1 2" key="1">
    <citation type="submission" date="2019-02" db="EMBL/GenBank/DDBJ databases">
        <title>Deep-cultivation of Planctomycetes and their phenomic and genomic characterization uncovers novel biology.</title>
        <authorList>
            <person name="Wiegand S."/>
            <person name="Jogler M."/>
            <person name="Boedeker C."/>
            <person name="Pinto D."/>
            <person name="Vollmers J."/>
            <person name="Rivas-Marin E."/>
            <person name="Kohn T."/>
            <person name="Peeters S.H."/>
            <person name="Heuer A."/>
            <person name="Rast P."/>
            <person name="Oberbeckmann S."/>
            <person name="Bunk B."/>
            <person name="Jeske O."/>
            <person name="Meyerdierks A."/>
            <person name="Storesund J.E."/>
            <person name="Kallscheuer N."/>
            <person name="Luecker S."/>
            <person name="Lage O.M."/>
            <person name="Pohl T."/>
            <person name="Merkel B.J."/>
            <person name="Hornburger P."/>
            <person name="Mueller R.-W."/>
            <person name="Bruemmer F."/>
            <person name="Labrenz M."/>
            <person name="Spormann A.M."/>
            <person name="Op den Camp H."/>
            <person name="Overmann J."/>
            <person name="Amann R."/>
            <person name="Jetten M.S.M."/>
            <person name="Mascher T."/>
            <person name="Medema M.H."/>
            <person name="Devos D.P."/>
            <person name="Kaster A.-K."/>
            <person name="Ovreas L."/>
            <person name="Rohde M."/>
            <person name="Galperin M.Y."/>
            <person name="Jogler C."/>
        </authorList>
    </citation>
    <scope>NUCLEOTIDE SEQUENCE [LARGE SCALE GENOMIC DNA]</scope>
    <source>
        <strain evidence="1 2">Spa11</strain>
    </source>
</reference>
<name>A0A518KC22_9BACT</name>
<sequence>MNAQHLIRIGGAARGRFYGVGLLVGALSLVATAPAEASIELNFGADSTSSNPTATGASAKVVMSFIDSLLPGEVDLELLISNTTGSPVFGSGATASMLTGFAIDLPIGVSLVANSLMTDLDGDTVAYFDTLLVNASLPPFGSVDFGVADNANFQGGNANGALPAGSSDKVSIKLSGGTAAVLEAAFLSALTDPGDDSYKLTSFVRFQQVNAGEGSDKLTDPTITMTPPPPPTDGEVPEPASLFVWAMVATLGVGSATGCRQRNRA</sequence>
<evidence type="ECO:0000313" key="2">
    <source>
        <dbReference type="Proteomes" id="UP000316426"/>
    </source>
</evidence>
<organism evidence="1 2">
    <name type="scientific">Botrimarina mediterranea</name>
    <dbReference type="NCBI Taxonomy" id="2528022"/>
    <lineage>
        <taxon>Bacteria</taxon>
        <taxon>Pseudomonadati</taxon>
        <taxon>Planctomycetota</taxon>
        <taxon>Planctomycetia</taxon>
        <taxon>Pirellulales</taxon>
        <taxon>Lacipirellulaceae</taxon>
        <taxon>Botrimarina</taxon>
    </lineage>
</organism>
<proteinExistence type="predicted"/>